<evidence type="ECO:0000313" key="2">
    <source>
        <dbReference type="Proteomes" id="UP000198406"/>
    </source>
</evidence>
<dbReference type="Gene3D" id="3.40.390.10">
    <property type="entry name" value="Collagenase (Catalytic Domain)"/>
    <property type="match status" value="1"/>
</dbReference>
<reference evidence="1 2" key="1">
    <citation type="journal article" date="2015" name="Plant Cell">
        <title>Oil accumulation by the oleaginous diatom Fistulifera solaris as revealed by the genome and transcriptome.</title>
        <authorList>
            <person name="Tanaka T."/>
            <person name="Maeda Y."/>
            <person name="Veluchamy A."/>
            <person name="Tanaka M."/>
            <person name="Abida H."/>
            <person name="Marechal E."/>
            <person name="Bowler C."/>
            <person name="Muto M."/>
            <person name="Sunaga Y."/>
            <person name="Tanaka M."/>
            <person name="Yoshino T."/>
            <person name="Taniguchi T."/>
            <person name="Fukuda Y."/>
            <person name="Nemoto M."/>
            <person name="Matsumoto M."/>
            <person name="Wong P.S."/>
            <person name="Aburatani S."/>
            <person name="Fujibuchi W."/>
        </authorList>
    </citation>
    <scope>NUCLEOTIDE SEQUENCE [LARGE SCALE GENOMIC DNA]</scope>
    <source>
        <strain evidence="1 2">JPCC DA0580</strain>
    </source>
</reference>
<sequence length="454" mass="51979">MKLFPNSLHTWISSVFTFFRDIPKQGEMGMLWLGMQAREARSLEGPGEKVRVAFRNECDETLILCWVDCQGNPHHFYALEPKIVTSDEDIVTHEDHIETTQMGHAFLILASSDVPEIQKTKSLEGTTFVGAYRPSSTVTEIKARSNKRTKTSTSECVHLVSIQKQQSKEHVDCFSLCTEGNSLRKRRIEMRENDNDKGFQSLNEETGAAWSMTVRQAFVDSKPMDSTCKRYFKLKMHDDMPVYAEENWHGGDEELEKIFCEDLHKALQCFPEKARERLTQGTAFWLNCSLKYGPAACPIEGRGMCFHPESDWLVQNGCHKEKTHGIELYKSEEYLRLRKHWGPGGVLVHELSHAYHCLCIKDGYENADVLACYQKAMDEESYESVAVHGSQGPKAKAYACTNAMEYFAELSTAFLGGTDEGVEFNKWYPFNRKQVREHDPRAFELLQKLWHVSA</sequence>
<gene>
    <name evidence="1" type="ORF">FisN_1Hh625</name>
</gene>
<dbReference type="Proteomes" id="UP000198406">
    <property type="component" value="Unassembled WGS sequence"/>
</dbReference>
<organism evidence="1 2">
    <name type="scientific">Fistulifera solaris</name>
    <name type="common">Oleaginous diatom</name>
    <dbReference type="NCBI Taxonomy" id="1519565"/>
    <lineage>
        <taxon>Eukaryota</taxon>
        <taxon>Sar</taxon>
        <taxon>Stramenopiles</taxon>
        <taxon>Ochrophyta</taxon>
        <taxon>Bacillariophyta</taxon>
        <taxon>Bacillariophyceae</taxon>
        <taxon>Bacillariophycidae</taxon>
        <taxon>Naviculales</taxon>
        <taxon>Naviculaceae</taxon>
        <taxon>Fistulifera</taxon>
    </lineage>
</organism>
<dbReference type="OrthoDB" id="44682at2759"/>
<protein>
    <submittedName>
        <fullName evidence="1">Uncharacterized protein</fullName>
    </submittedName>
</protein>
<dbReference type="EMBL" id="BDSP01000277">
    <property type="protein sequence ID" value="GAX28585.1"/>
    <property type="molecule type" value="Genomic_DNA"/>
</dbReference>
<proteinExistence type="predicted"/>
<accession>A0A1Z5KR49</accession>
<dbReference type="GO" id="GO:0008237">
    <property type="term" value="F:metallopeptidase activity"/>
    <property type="evidence" value="ECO:0007669"/>
    <property type="project" value="InterPro"/>
</dbReference>
<dbReference type="InterPro" id="IPR036208">
    <property type="entry name" value="VHL_sf"/>
</dbReference>
<dbReference type="InParanoid" id="A0A1Z5KR49"/>
<dbReference type="InterPro" id="IPR024079">
    <property type="entry name" value="MetalloPept_cat_dom_sf"/>
</dbReference>
<dbReference type="SUPFAM" id="SSF49468">
    <property type="entry name" value="VHL"/>
    <property type="match status" value="1"/>
</dbReference>
<dbReference type="AlphaFoldDB" id="A0A1Z5KR49"/>
<name>A0A1Z5KR49_FISSO</name>
<dbReference type="SUPFAM" id="SSF55486">
    <property type="entry name" value="Metalloproteases ('zincins'), catalytic domain"/>
    <property type="match status" value="1"/>
</dbReference>
<evidence type="ECO:0000313" key="1">
    <source>
        <dbReference type="EMBL" id="GAX28585.1"/>
    </source>
</evidence>
<comment type="caution">
    <text evidence="1">The sequence shown here is derived from an EMBL/GenBank/DDBJ whole genome shotgun (WGS) entry which is preliminary data.</text>
</comment>
<keyword evidence="2" id="KW-1185">Reference proteome</keyword>